<evidence type="ECO:0000313" key="3">
    <source>
        <dbReference type="Proteomes" id="UP000295632"/>
    </source>
</evidence>
<reference evidence="2 3" key="1">
    <citation type="submission" date="2019-03" db="EMBL/GenBank/DDBJ databases">
        <title>Genomic Encyclopedia of Type Strains, Phase IV (KMG-IV): sequencing the most valuable type-strain genomes for metagenomic binning, comparative biology and taxonomic classification.</title>
        <authorList>
            <person name="Goeker M."/>
        </authorList>
    </citation>
    <scope>NUCLEOTIDE SEQUENCE [LARGE SCALE GENOMIC DNA]</scope>
    <source>
        <strain evidence="2 3">DSM 28697</strain>
    </source>
</reference>
<dbReference type="RefSeq" id="WP_133581062.1">
    <property type="nucleotide sequence ID" value="NZ_SNYJ01000011.1"/>
</dbReference>
<organism evidence="2 3">
    <name type="scientific">Aureibacillus halotolerans</name>
    <dbReference type="NCBI Taxonomy" id="1508390"/>
    <lineage>
        <taxon>Bacteria</taxon>
        <taxon>Bacillati</taxon>
        <taxon>Bacillota</taxon>
        <taxon>Bacilli</taxon>
        <taxon>Bacillales</taxon>
        <taxon>Bacillaceae</taxon>
        <taxon>Aureibacillus</taxon>
    </lineage>
</organism>
<comment type="caution">
    <text evidence="2">The sequence shown here is derived from an EMBL/GenBank/DDBJ whole genome shotgun (WGS) entry which is preliminary data.</text>
</comment>
<feature type="domain" description="Penicillin-binding protein transpeptidase" evidence="1">
    <location>
        <begin position="262"/>
        <end position="566"/>
    </location>
</feature>
<dbReference type="GO" id="GO:0071972">
    <property type="term" value="F:peptidoglycan L,D-transpeptidase activity"/>
    <property type="evidence" value="ECO:0007669"/>
    <property type="project" value="TreeGrafter"/>
</dbReference>
<sequence length="576" mass="63381">MKRRMRWIGILFLLMLLILGGRLFDIQVVRTTHFSAHNIDLIKESVAQRTETFVLDEGRGTFIDRNDAPWQNEQLAILVFPSLASSTDRIDAIAEATQLHSSDIIHQIEVNEGPFFLQKDGKLIHVQKNRAASLAVVGHGGFLMIPTSQNEQSLASHVIGTLGENDNLLQKRYPEEFNHTIVPATETGVSGLQQAFDELLISRGKEQLLYHVDLFGHPIFGSEMKYMGDGNTFYPLQVQLTLDKQIQAVAEHHVDQSHLKKGGVVVLDIATNEVLAMVSRPKKQQDAPLEGPGALNYMTEPAFPGSIFKIVTAAAAIDHLNIHDRMFDCDKNMYGDGPEVRELGKLSFADSFAQSCNNTFATLANELMAKDPTILETYARKLGVTQKAGFEGNLYKLHSVAHFPDEALPTLWGDEADKYVEKAISQTAIGQKNVKITPLGIANMMAAIARQGPVYKAKAVREIQYKNGQPFYLFPSEESAEGLAMFTYKKLNALLAKVVTDGTGQSFQTIKGGVAGKSGTAETGHGADVHKWFAGYYPLDQPRFAVVVVALDTSSGDDSAYNTFRKLGESLVGVKE</sequence>
<dbReference type="GO" id="GO:0005886">
    <property type="term" value="C:plasma membrane"/>
    <property type="evidence" value="ECO:0007669"/>
    <property type="project" value="TreeGrafter"/>
</dbReference>
<dbReference type="AlphaFoldDB" id="A0A4R6TXI8"/>
<gene>
    <name evidence="2" type="ORF">EV213_11197</name>
</gene>
<dbReference type="EMBL" id="SNYJ01000011">
    <property type="protein sequence ID" value="TDQ38016.1"/>
    <property type="molecule type" value="Genomic_DNA"/>
</dbReference>
<dbReference type="SUPFAM" id="SSF56601">
    <property type="entry name" value="beta-lactamase/transpeptidase-like"/>
    <property type="match status" value="1"/>
</dbReference>
<evidence type="ECO:0000259" key="1">
    <source>
        <dbReference type="Pfam" id="PF00905"/>
    </source>
</evidence>
<evidence type="ECO:0000313" key="2">
    <source>
        <dbReference type="EMBL" id="TDQ38016.1"/>
    </source>
</evidence>
<dbReference type="InterPro" id="IPR036138">
    <property type="entry name" value="PBP_dimer_sf"/>
</dbReference>
<dbReference type="PANTHER" id="PTHR30627:SF24">
    <property type="entry name" value="PENICILLIN-BINDING PROTEIN 4B"/>
    <property type="match status" value="1"/>
</dbReference>
<keyword evidence="2" id="KW-0132">Cell division</keyword>
<dbReference type="InterPro" id="IPR050515">
    <property type="entry name" value="Beta-lactam/transpept"/>
</dbReference>
<name>A0A4R6TXI8_9BACI</name>
<keyword evidence="3" id="KW-1185">Reference proteome</keyword>
<dbReference type="Gene3D" id="3.90.1310.10">
    <property type="entry name" value="Penicillin-binding protein 2a (Domain 2)"/>
    <property type="match status" value="1"/>
</dbReference>
<accession>A0A4R6TXI8</accession>
<dbReference type="Gene3D" id="3.40.710.10">
    <property type="entry name" value="DD-peptidase/beta-lactamase superfamily"/>
    <property type="match status" value="1"/>
</dbReference>
<proteinExistence type="predicted"/>
<dbReference type="PANTHER" id="PTHR30627">
    <property type="entry name" value="PEPTIDOGLYCAN D,D-TRANSPEPTIDASE"/>
    <property type="match status" value="1"/>
</dbReference>
<dbReference type="Proteomes" id="UP000295632">
    <property type="component" value="Unassembled WGS sequence"/>
</dbReference>
<protein>
    <submittedName>
        <fullName evidence="2">Cell division protein FtsI/penicillin-binding protein 2</fullName>
    </submittedName>
</protein>
<dbReference type="InterPro" id="IPR001460">
    <property type="entry name" value="PCN-bd_Tpept"/>
</dbReference>
<dbReference type="GO" id="GO:0071555">
    <property type="term" value="P:cell wall organization"/>
    <property type="evidence" value="ECO:0007669"/>
    <property type="project" value="TreeGrafter"/>
</dbReference>
<dbReference type="SUPFAM" id="SSF56519">
    <property type="entry name" value="Penicillin binding protein dimerisation domain"/>
    <property type="match status" value="1"/>
</dbReference>
<dbReference type="OrthoDB" id="2985542at2"/>
<dbReference type="InterPro" id="IPR012338">
    <property type="entry name" value="Beta-lactam/transpept-like"/>
</dbReference>
<keyword evidence="2" id="KW-0131">Cell cycle</keyword>
<dbReference type="GO" id="GO:0051301">
    <property type="term" value="P:cell division"/>
    <property type="evidence" value="ECO:0007669"/>
    <property type="project" value="UniProtKB-KW"/>
</dbReference>
<dbReference type="Pfam" id="PF00905">
    <property type="entry name" value="Transpeptidase"/>
    <property type="match status" value="1"/>
</dbReference>
<dbReference type="GO" id="GO:0008658">
    <property type="term" value="F:penicillin binding"/>
    <property type="evidence" value="ECO:0007669"/>
    <property type="project" value="InterPro"/>
</dbReference>